<feature type="domain" description="Disease resistance protein At4g27190-like leucine-rich repeats" evidence="3">
    <location>
        <begin position="142"/>
        <end position="275"/>
    </location>
</feature>
<keyword evidence="1" id="KW-0433">Leucine-rich repeat</keyword>
<keyword evidence="2" id="KW-0611">Plant defense</keyword>
<dbReference type="PANTHER" id="PTHR36766:SF42">
    <property type="entry name" value="NB-ARC DOMAIN DISEASE RESISTANCE PROTEIN"/>
    <property type="match status" value="1"/>
</dbReference>
<dbReference type="Gene3D" id="3.80.10.10">
    <property type="entry name" value="Ribonuclease Inhibitor"/>
    <property type="match status" value="3"/>
</dbReference>
<comment type="caution">
    <text evidence="5">The sequence shown here is derived from an EMBL/GenBank/DDBJ whole genome shotgun (WGS) entry which is preliminary data.</text>
</comment>
<dbReference type="AlphaFoldDB" id="A0A392MDK6"/>
<dbReference type="Pfam" id="PF25019">
    <property type="entry name" value="LRR_R13L1-DRL21"/>
    <property type="match status" value="1"/>
</dbReference>
<evidence type="ECO:0000313" key="5">
    <source>
        <dbReference type="EMBL" id="MCH84364.1"/>
    </source>
</evidence>
<protein>
    <submittedName>
        <fullName evidence="5">Resistance protein</fullName>
    </submittedName>
</protein>
<dbReference type="GO" id="GO:0006952">
    <property type="term" value="P:defense response"/>
    <property type="evidence" value="ECO:0007669"/>
    <property type="project" value="UniProtKB-KW"/>
</dbReference>
<name>A0A392MDK6_9FABA</name>
<keyword evidence="6" id="KW-1185">Reference proteome</keyword>
<reference evidence="5 6" key="1">
    <citation type="journal article" date="2018" name="Front. Plant Sci.">
        <title>Red Clover (Trifolium pratense) and Zigzag Clover (T. medium) - A Picture of Genomic Similarities and Differences.</title>
        <authorList>
            <person name="Dluhosova J."/>
            <person name="Istvanek J."/>
            <person name="Nedelnik J."/>
            <person name="Repkova J."/>
        </authorList>
    </citation>
    <scope>NUCLEOTIDE SEQUENCE [LARGE SCALE GENOMIC DNA]</scope>
    <source>
        <strain evidence="6">cv. 10/8</strain>
        <tissue evidence="5">Leaf</tissue>
    </source>
</reference>
<sequence>MDAKEANMSSKHLNQLLLSWERNEESLSQENVEEILAALQPLTQELQSLGVRGYTGERFPQWMSSPSLKYLNSLELVDCKSCLHLPELGKLPSLKKLTISNMIHIIYIDENSNDDGVVGCFMALEVLLLEKLPNLKRLSLEDRENMFSHLSTLQITECPKLSGLPYLPSLNDMRIKGKCIQSLISSMHKHHSLEAIRFANNEELIYFPDGMLQNLSSLKVLDFFELPKLEQLPTLIFNLHSVQEIYITGCSSLKSLPDEVLQGLNSLKILDIVRCPKFNLSASFQHLTCLEKMMIESSLEIEALHETLQHMTALQSLILCDLPNLASLPDWFGNLGLLHELIISKCPKLRCLPMSIQCLTRLKTLKIYGCSELGKSCQKETGENWQNIAHVQDIEIQNWVQHTVRGGLSGYPFAKLF</sequence>
<evidence type="ECO:0000256" key="2">
    <source>
        <dbReference type="ARBA" id="ARBA00022821"/>
    </source>
</evidence>
<evidence type="ECO:0000259" key="3">
    <source>
        <dbReference type="Pfam" id="PF23247"/>
    </source>
</evidence>
<dbReference type="PANTHER" id="PTHR36766">
    <property type="entry name" value="PLANT BROAD-SPECTRUM MILDEW RESISTANCE PROTEIN RPW8"/>
    <property type="match status" value="1"/>
</dbReference>
<dbReference type="Proteomes" id="UP000265520">
    <property type="component" value="Unassembled WGS sequence"/>
</dbReference>
<feature type="domain" description="R13L1/DRL21-like LRR repeat region" evidence="4">
    <location>
        <begin position="2"/>
        <end position="102"/>
    </location>
</feature>
<dbReference type="SUPFAM" id="SSF52058">
    <property type="entry name" value="L domain-like"/>
    <property type="match status" value="1"/>
</dbReference>
<proteinExistence type="predicted"/>
<dbReference type="EMBL" id="LXQA010006708">
    <property type="protein sequence ID" value="MCH84364.1"/>
    <property type="molecule type" value="Genomic_DNA"/>
</dbReference>
<gene>
    <name evidence="5" type="ORF">A2U01_0005196</name>
</gene>
<dbReference type="Pfam" id="PF23247">
    <property type="entry name" value="LRR_RPS2"/>
    <property type="match status" value="1"/>
</dbReference>
<evidence type="ECO:0000256" key="1">
    <source>
        <dbReference type="ARBA" id="ARBA00022614"/>
    </source>
</evidence>
<evidence type="ECO:0000313" key="6">
    <source>
        <dbReference type="Proteomes" id="UP000265520"/>
    </source>
</evidence>
<dbReference type="InterPro" id="IPR032675">
    <property type="entry name" value="LRR_dom_sf"/>
</dbReference>
<dbReference type="InterPro" id="IPR057135">
    <property type="entry name" value="At4g27190-like_LRR"/>
</dbReference>
<organism evidence="5 6">
    <name type="scientific">Trifolium medium</name>
    <dbReference type="NCBI Taxonomy" id="97028"/>
    <lineage>
        <taxon>Eukaryota</taxon>
        <taxon>Viridiplantae</taxon>
        <taxon>Streptophyta</taxon>
        <taxon>Embryophyta</taxon>
        <taxon>Tracheophyta</taxon>
        <taxon>Spermatophyta</taxon>
        <taxon>Magnoliopsida</taxon>
        <taxon>eudicotyledons</taxon>
        <taxon>Gunneridae</taxon>
        <taxon>Pentapetalae</taxon>
        <taxon>rosids</taxon>
        <taxon>fabids</taxon>
        <taxon>Fabales</taxon>
        <taxon>Fabaceae</taxon>
        <taxon>Papilionoideae</taxon>
        <taxon>50 kb inversion clade</taxon>
        <taxon>NPAAA clade</taxon>
        <taxon>Hologalegina</taxon>
        <taxon>IRL clade</taxon>
        <taxon>Trifolieae</taxon>
        <taxon>Trifolium</taxon>
    </lineage>
</organism>
<dbReference type="InterPro" id="IPR056789">
    <property type="entry name" value="LRR_R13L1-DRL21"/>
</dbReference>
<evidence type="ECO:0000259" key="4">
    <source>
        <dbReference type="Pfam" id="PF25019"/>
    </source>
</evidence>
<accession>A0A392MDK6</accession>